<dbReference type="PANTHER" id="PTHR13227:SF0">
    <property type="entry name" value="EUKARYOTIC TRANSLATION INITIATION FACTOR 2A"/>
    <property type="match status" value="1"/>
</dbReference>
<keyword evidence="3 10" id="KW-0396">Initiation factor</keyword>
<dbReference type="InterPro" id="IPR013979">
    <property type="entry name" value="TIF_beta_prop-like"/>
</dbReference>
<dbReference type="AlphaFoldDB" id="A0A4P9W0P0"/>
<evidence type="ECO:0000256" key="5">
    <source>
        <dbReference type="ARBA" id="ARBA00022737"/>
    </source>
</evidence>
<comment type="similarity">
    <text evidence="1">Belongs to the WD repeat EIF2A family.</text>
</comment>
<accession>A0A4P9W0P0</accession>
<evidence type="ECO:0000313" key="11">
    <source>
        <dbReference type="Proteomes" id="UP000269721"/>
    </source>
</evidence>
<feature type="region of interest" description="Disordered" evidence="8">
    <location>
        <begin position="351"/>
        <end position="377"/>
    </location>
</feature>
<evidence type="ECO:0000256" key="7">
    <source>
        <dbReference type="ARBA" id="ARBA00022917"/>
    </source>
</evidence>
<gene>
    <name evidence="10" type="ORF">BDK51DRAFT_13190</name>
</gene>
<keyword evidence="7" id="KW-0648">Protein biosynthesis</keyword>
<dbReference type="Pfam" id="PF08662">
    <property type="entry name" value="eIF2A"/>
    <property type="match status" value="1"/>
</dbReference>
<evidence type="ECO:0000313" key="10">
    <source>
        <dbReference type="EMBL" id="RKO84683.1"/>
    </source>
</evidence>
<evidence type="ECO:0000256" key="8">
    <source>
        <dbReference type="SAM" id="MobiDB-lite"/>
    </source>
</evidence>
<dbReference type="InterPro" id="IPR015943">
    <property type="entry name" value="WD40/YVTN_repeat-like_dom_sf"/>
</dbReference>
<evidence type="ECO:0000256" key="3">
    <source>
        <dbReference type="ARBA" id="ARBA00022540"/>
    </source>
</evidence>
<dbReference type="PANTHER" id="PTHR13227">
    <property type="entry name" value="EUKARYOTIC TRANSLATION INITIATION FACTOR 2A"/>
    <property type="match status" value="1"/>
</dbReference>
<dbReference type="EMBL" id="KZ999848">
    <property type="protein sequence ID" value="RKO84683.1"/>
    <property type="molecule type" value="Genomic_DNA"/>
</dbReference>
<protein>
    <recommendedName>
        <fullName evidence="2">Eukaryotic translation initiation factor 2A</fullName>
    </recommendedName>
</protein>
<organism evidence="10 11">
    <name type="scientific">Blyttiomyces helicus</name>
    <dbReference type="NCBI Taxonomy" id="388810"/>
    <lineage>
        <taxon>Eukaryota</taxon>
        <taxon>Fungi</taxon>
        <taxon>Fungi incertae sedis</taxon>
        <taxon>Chytridiomycota</taxon>
        <taxon>Chytridiomycota incertae sedis</taxon>
        <taxon>Chytridiomycetes</taxon>
        <taxon>Chytridiomycetes incertae sedis</taxon>
        <taxon>Blyttiomyces</taxon>
    </lineage>
</organism>
<dbReference type="GO" id="GO:0022627">
    <property type="term" value="C:cytosolic small ribosomal subunit"/>
    <property type="evidence" value="ECO:0007669"/>
    <property type="project" value="TreeGrafter"/>
</dbReference>
<evidence type="ECO:0000256" key="2">
    <source>
        <dbReference type="ARBA" id="ARBA00013819"/>
    </source>
</evidence>
<evidence type="ECO:0000256" key="1">
    <source>
        <dbReference type="ARBA" id="ARBA00009573"/>
    </source>
</evidence>
<keyword evidence="4" id="KW-0853">WD repeat</keyword>
<feature type="non-terminal residue" evidence="10">
    <location>
        <position position="377"/>
    </location>
</feature>
<dbReference type="InterPro" id="IPR011387">
    <property type="entry name" value="TIF2A"/>
</dbReference>
<reference evidence="11" key="1">
    <citation type="journal article" date="2018" name="Nat. Microbiol.">
        <title>Leveraging single-cell genomics to expand the fungal tree of life.</title>
        <authorList>
            <person name="Ahrendt S.R."/>
            <person name="Quandt C.A."/>
            <person name="Ciobanu D."/>
            <person name="Clum A."/>
            <person name="Salamov A."/>
            <person name="Andreopoulos B."/>
            <person name="Cheng J.F."/>
            <person name="Woyke T."/>
            <person name="Pelin A."/>
            <person name="Henrissat B."/>
            <person name="Reynolds N.K."/>
            <person name="Benny G.L."/>
            <person name="Smith M.E."/>
            <person name="James T.Y."/>
            <person name="Grigoriev I.V."/>
        </authorList>
    </citation>
    <scope>NUCLEOTIDE SEQUENCE [LARGE SCALE GENOMIC DNA]</scope>
</reference>
<name>A0A4P9W0P0_9FUNG</name>
<dbReference type="Proteomes" id="UP000269721">
    <property type="component" value="Unassembled WGS sequence"/>
</dbReference>
<proteinExistence type="inferred from homology"/>
<keyword evidence="11" id="KW-1185">Reference proteome</keyword>
<feature type="domain" description="Translation initiation factor beta propellor-like" evidence="9">
    <location>
        <begin position="146"/>
        <end position="338"/>
    </location>
</feature>
<feature type="non-terminal residue" evidence="10">
    <location>
        <position position="1"/>
    </location>
</feature>
<dbReference type="GO" id="GO:0000049">
    <property type="term" value="F:tRNA binding"/>
    <property type="evidence" value="ECO:0007669"/>
    <property type="project" value="TreeGrafter"/>
</dbReference>
<evidence type="ECO:0000256" key="6">
    <source>
        <dbReference type="ARBA" id="ARBA00022845"/>
    </source>
</evidence>
<dbReference type="Gene3D" id="2.130.10.10">
    <property type="entry name" value="YVTN repeat-like/Quinoprotein amine dehydrogenase"/>
    <property type="match status" value="1"/>
</dbReference>
<dbReference type="GO" id="GO:0043022">
    <property type="term" value="F:ribosome binding"/>
    <property type="evidence" value="ECO:0007669"/>
    <property type="project" value="TreeGrafter"/>
</dbReference>
<evidence type="ECO:0000259" key="9">
    <source>
        <dbReference type="Pfam" id="PF08662"/>
    </source>
</evidence>
<dbReference type="GO" id="GO:0006417">
    <property type="term" value="P:regulation of translation"/>
    <property type="evidence" value="ECO:0007669"/>
    <property type="project" value="UniProtKB-KW"/>
</dbReference>
<dbReference type="GO" id="GO:0003729">
    <property type="term" value="F:mRNA binding"/>
    <property type="evidence" value="ECO:0007669"/>
    <property type="project" value="TreeGrafter"/>
</dbReference>
<keyword evidence="6" id="KW-0810">Translation regulation</keyword>
<sequence length="377" mass="42454">LVQEIPLKGIIEVEFSPRGTFLSTWERLVKTPDSETNPHKNLVIWDVLSGEQVLGLTQKNQSGWNVNWTEDESYCARLVSNEVQFYESRNLKAGIHSRLKLDGIADFSLSPGKRPIVAVFVPEKKGQPAAVKLFDLTGLSTPLAQKSFYRADNVQFHWNKLGTNILVFTHTEVDKTGKSYYGETHLYYLSITGNYDCQVELDKPGPIHDVSWSPNSKEFIVVYGSMPAKATLFDHRASAIYEFGSAARNQVRYSPHGRLFYIAGFGNLAGDMDIWDRKTFKKIATISASNSSSCDWCPDSRHIMTSSLYRRLKVDNGIKIWHYTGALVHTVDVKEMYQTAWRPERPDVWPELRSISPAPQPIAATASSPAPGNKRLP</sequence>
<dbReference type="GO" id="GO:0003743">
    <property type="term" value="F:translation initiation factor activity"/>
    <property type="evidence" value="ECO:0007669"/>
    <property type="project" value="UniProtKB-KW"/>
</dbReference>
<evidence type="ECO:0000256" key="4">
    <source>
        <dbReference type="ARBA" id="ARBA00022574"/>
    </source>
</evidence>
<keyword evidence="5" id="KW-0677">Repeat</keyword>
<dbReference type="OrthoDB" id="2194683at2759"/>
<dbReference type="SUPFAM" id="SSF82171">
    <property type="entry name" value="DPP6 N-terminal domain-like"/>
    <property type="match status" value="1"/>
</dbReference>